<feature type="domain" description="Rieske" evidence="7">
    <location>
        <begin position="6"/>
        <end position="96"/>
    </location>
</feature>
<evidence type="ECO:0000313" key="8">
    <source>
        <dbReference type="EMBL" id="CAD9661280.1"/>
    </source>
</evidence>
<dbReference type="EMBL" id="HBHJ01001427">
    <property type="protein sequence ID" value="CAD9661280.1"/>
    <property type="molecule type" value="Transcribed_RNA"/>
</dbReference>
<dbReference type="SUPFAM" id="SSF50022">
    <property type="entry name" value="ISP domain"/>
    <property type="match status" value="1"/>
</dbReference>
<name>A0A7S2R5V5_9STRA</name>
<dbReference type="GO" id="GO:0046872">
    <property type="term" value="F:metal ion binding"/>
    <property type="evidence" value="ECO:0007669"/>
    <property type="project" value="UniProtKB-KW"/>
</dbReference>
<dbReference type="PANTHER" id="PTHR21496">
    <property type="entry name" value="FERREDOXIN-RELATED"/>
    <property type="match status" value="1"/>
</dbReference>
<evidence type="ECO:0000256" key="3">
    <source>
        <dbReference type="ARBA" id="ARBA00023004"/>
    </source>
</evidence>
<sequence length="318" mass="33390">MSSRVKLPFLADALPPGTLRCLAGKTGRAILVVRLPDGAFAASDARCFHMGGSLQGGDIEDLGSAGFALRCPEHHRRISLLDGREIVPPDDATPSWSFSGVPVQRVHTVDVDPDGGLYLNVSGLDMTVASDAYNASDAVAERPRKEFSTPVKSSLAIGTESPPSSTIAMRARKRRAVEAVAKRSSRLRLQLSPQLSPPKAHGSPAPPSFDGLGACTPAAAAPSSPEPTLPSSLFYSSTTSPSFTVAAGSASGASASLLLPTPAFPPVVGVAAATSSHESILHPPEEEVWWSSQGSSHESHDEDHDRHRPKEGEWWDPG</sequence>
<feature type="region of interest" description="Disordered" evidence="6">
    <location>
        <begin position="182"/>
        <end position="230"/>
    </location>
</feature>
<feature type="compositionally biased region" description="Low complexity" evidence="6">
    <location>
        <begin position="187"/>
        <end position="198"/>
    </location>
</feature>
<dbReference type="InterPro" id="IPR036922">
    <property type="entry name" value="Rieske_2Fe-2S_sf"/>
</dbReference>
<keyword evidence="1" id="KW-0001">2Fe-2S</keyword>
<accession>A0A7S2R5V5</accession>
<feature type="region of interest" description="Disordered" evidence="6">
    <location>
        <begin position="273"/>
        <end position="318"/>
    </location>
</feature>
<proteinExistence type="predicted"/>
<organism evidence="8">
    <name type="scientific">Rhizochromulina marina</name>
    <dbReference type="NCBI Taxonomy" id="1034831"/>
    <lineage>
        <taxon>Eukaryota</taxon>
        <taxon>Sar</taxon>
        <taxon>Stramenopiles</taxon>
        <taxon>Ochrophyta</taxon>
        <taxon>Dictyochophyceae</taxon>
        <taxon>Rhizochromulinales</taxon>
        <taxon>Rhizochromulina</taxon>
    </lineage>
</organism>
<feature type="region of interest" description="Disordered" evidence="6">
    <location>
        <begin position="144"/>
        <end position="170"/>
    </location>
</feature>
<evidence type="ECO:0000256" key="4">
    <source>
        <dbReference type="ARBA" id="ARBA00023014"/>
    </source>
</evidence>
<dbReference type="PROSITE" id="PS51296">
    <property type="entry name" value="RIESKE"/>
    <property type="match status" value="1"/>
</dbReference>
<evidence type="ECO:0000256" key="5">
    <source>
        <dbReference type="ARBA" id="ARBA00034078"/>
    </source>
</evidence>
<evidence type="ECO:0000259" key="7">
    <source>
        <dbReference type="PROSITE" id="PS51296"/>
    </source>
</evidence>
<protein>
    <recommendedName>
        <fullName evidence="7">Rieske domain-containing protein</fullName>
    </recommendedName>
</protein>
<evidence type="ECO:0000256" key="6">
    <source>
        <dbReference type="SAM" id="MobiDB-lite"/>
    </source>
</evidence>
<dbReference type="Gene3D" id="2.102.10.10">
    <property type="entry name" value="Rieske [2Fe-2S] iron-sulphur domain"/>
    <property type="match status" value="1"/>
</dbReference>
<dbReference type="Pfam" id="PF22543">
    <property type="entry name" value="Rieske_4"/>
    <property type="match status" value="1"/>
</dbReference>
<feature type="compositionally biased region" description="Basic and acidic residues" evidence="6">
    <location>
        <begin position="297"/>
        <end position="318"/>
    </location>
</feature>
<dbReference type="GO" id="GO:0051537">
    <property type="term" value="F:2 iron, 2 sulfur cluster binding"/>
    <property type="evidence" value="ECO:0007669"/>
    <property type="project" value="UniProtKB-KW"/>
</dbReference>
<gene>
    <name evidence="8" type="ORF">RMAR1173_LOCUS921</name>
</gene>
<keyword evidence="2" id="KW-0479">Metal-binding</keyword>
<keyword evidence="3" id="KW-0408">Iron</keyword>
<dbReference type="PANTHER" id="PTHR21496:SF0">
    <property type="entry name" value="RIESKE DOMAIN-CONTAINING PROTEIN"/>
    <property type="match status" value="1"/>
</dbReference>
<dbReference type="InterPro" id="IPR017941">
    <property type="entry name" value="Rieske_2Fe-2S"/>
</dbReference>
<comment type="cofactor">
    <cofactor evidence="5">
        <name>[2Fe-2S] cluster</name>
        <dbReference type="ChEBI" id="CHEBI:190135"/>
    </cofactor>
</comment>
<dbReference type="AlphaFoldDB" id="A0A7S2R5V5"/>
<dbReference type="InterPro" id="IPR054716">
    <property type="entry name" value="Sol_Rieske_ferrdox_dom"/>
</dbReference>
<reference evidence="8" key="1">
    <citation type="submission" date="2021-01" db="EMBL/GenBank/DDBJ databases">
        <authorList>
            <person name="Corre E."/>
            <person name="Pelletier E."/>
            <person name="Niang G."/>
            <person name="Scheremetjew M."/>
            <person name="Finn R."/>
            <person name="Kale V."/>
            <person name="Holt S."/>
            <person name="Cochrane G."/>
            <person name="Meng A."/>
            <person name="Brown T."/>
            <person name="Cohen L."/>
        </authorList>
    </citation>
    <scope>NUCLEOTIDE SEQUENCE</scope>
    <source>
        <strain evidence="8">CCMP1243</strain>
    </source>
</reference>
<keyword evidence="4" id="KW-0411">Iron-sulfur</keyword>
<evidence type="ECO:0000256" key="2">
    <source>
        <dbReference type="ARBA" id="ARBA00022723"/>
    </source>
</evidence>
<evidence type="ECO:0000256" key="1">
    <source>
        <dbReference type="ARBA" id="ARBA00022714"/>
    </source>
</evidence>